<comment type="caution">
    <text evidence="7">The sequence shown here is derived from an EMBL/GenBank/DDBJ whole genome shotgun (WGS) entry which is preliminary data.</text>
</comment>
<keyword evidence="2 4" id="KW-0863">Zinc-finger</keyword>
<dbReference type="InterPro" id="IPR003877">
    <property type="entry name" value="SPRY_dom"/>
</dbReference>
<proteinExistence type="predicted"/>
<feature type="domain" description="B30.2/SPRY" evidence="6">
    <location>
        <begin position="78"/>
        <end position="272"/>
    </location>
</feature>
<evidence type="ECO:0000256" key="2">
    <source>
        <dbReference type="ARBA" id="ARBA00022771"/>
    </source>
</evidence>
<dbReference type="SMART" id="SM00589">
    <property type="entry name" value="PRY"/>
    <property type="match status" value="1"/>
</dbReference>
<dbReference type="PROSITE" id="PS50089">
    <property type="entry name" value="ZF_RING_2"/>
    <property type="match status" value="1"/>
</dbReference>
<evidence type="ECO:0000256" key="3">
    <source>
        <dbReference type="ARBA" id="ARBA00022833"/>
    </source>
</evidence>
<dbReference type="Gene3D" id="2.60.120.920">
    <property type="match status" value="1"/>
</dbReference>
<dbReference type="GO" id="GO:0008270">
    <property type="term" value="F:zinc ion binding"/>
    <property type="evidence" value="ECO:0007669"/>
    <property type="project" value="UniProtKB-KW"/>
</dbReference>
<dbReference type="Pfam" id="PF13765">
    <property type="entry name" value="PRY"/>
    <property type="match status" value="1"/>
</dbReference>
<dbReference type="Pfam" id="PF15227">
    <property type="entry name" value="zf-C3HC4_4"/>
    <property type="match status" value="1"/>
</dbReference>
<dbReference type="GO" id="GO:0005737">
    <property type="term" value="C:cytoplasm"/>
    <property type="evidence" value="ECO:0007669"/>
    <property type="project" value="UniProtKB-ARBA"/>
</dbReference>
<dbReference type="EMBL" id="VOAJ01001991">
    <property type="protein sequence ID" value="KAF0883577.1"/>
    <property type="molecule type" value="Genomic_DNA"/>
</dbReference>
<organism evidence="7 8">
    <name type="scientific">Crocuta crocuta</name>
    <name type="common">Spotted hyena</name>
    <dbReference type="NCBI Taxonomy" id="9678"/>
    <lineage>
        <taxon>Eukaryota</taxon>
        <taxon>Metazoa</taxon>
        <taxon>Chordata</taxon>
        <taxon>Craniata</taxon>
        <taxon>Vertebrata</taxon>
        <taxon>Euteleostomi</taxon>
        <taxon>Mammalia</taxon>
        <taxon>Eutheria</taxon>
        <taxon>Laurasiatheria</taxon>
        <taxon>Carnivora</taxon>
        <taxon>Feliformia</taxon>
        <taxon>Hyaenidae</taxon>
        <taxon>Crocuta</taxon>
    </lineage>
</organism>
<dbReference type="InterPro" id="IPR006574">
    <property type="entry name" value="PRY"/>
</dbReference>
<evidence type="ECO:0000313" key="7">
    <source>
        <dbReference type="EMBL" id="KAF0883577.1"/>
    </source>
</evidence>
<dbReference type="Pfam" id="PF11002">
    <property type="entry name" value="RDM"/>
    <property type="match status" value="1"/>
</dbReference>
<dbReference type="InterPro" id="IPR013320">
    <property type="entry name" value="ConA-like_dom_sf"/>
</dbReference>
<protein>
    <submittedName>
        <fullName evidence="7">RFPLA protein</fullName>
    </submittedName>
</protein>
<dbReference type="SUPFAM" id="SSF49899">
    <property type="entry name" value="Concanavalin A-like lectins/glucanases"/>
    <property type="match status" value="1"/>
</dbReference>
<evidence type="ECO:0000313" key="8">
    <source>
        <dbReference type="Proteomes" id="UP000475037"/>
    </source>
</evidence>
<dbReference type="FunFam" id="2.60.120.920:FF:000040">
    <property type="entry name" value="Ret finger protein-like 4A"/>
    <property type="match status" value="1"/>
</dbReference>
<gene>
    <name evidence="7" type="primary">Rfpl4a_0</name>
    <name evidence="7" type="ORF">FOF47_R14553</name>
</gene>
<dbReference type="InterPro" id="IPR003879">
    <property type="entry name" value="Butyrophylin_SPRY"/>
</dbReference>
<dbReference type="SMART" id="SM00449">
    <property type="entry name" value="SPRY"/>
    <property type="match status" value="1"/>
</dbReference>
<dbReference type="Gene3D" id="3.30.40.10">
    <property type="entry name" value="Zinc/RING finger domain, C3HC4 (zinc finger)"/>
    <property type="match status" value="1"/>
</dbReference>
<reference evidence="7 8" key="1">
    <citation type="submission" date="2019-11" db="EMBL/GenBank/DDBJ databases">
        <authorList>
            <person name="Yang C."/>
            <person name="Li F."/>
        </authorList>
    </citation>
    <scope>NUCLEOTIDE SEQUENCE [LARGE SCALE GENOMIC DNA]</scope>
    <source>
        <strain evidence="7">KB4526</strain>
        <tissue evidence="7">Muscle</tissue>
    </source>
</reference>
<dbReference type="InterPro" id="IPR001841">
    <property type="entry name" value="Znf_RING"/>
</dbReference>
<dbReference type="InterPro" id="IPR050143">
    <property type="entry name" value="TRIM/RBCC"/>
</dbReference>
<dbReference type="CDD" id="cd15821">
    <property type="entry name" value="SPRY_PRY_RFPL"/>
    <property type="match status" value="1"/>
</dbReference>
<dbReference type="PANTHER" id="PTHR24103">
    <property type="entry name" value="E3 UBIQUITIN-PROTEIN LIGASE TRIM"/>
    <property type="match status" value="1"/>
</dbReference>
<evidence type="ECO:0000256" key="4">
    <source>
        <dbReference type="PROSITE-ProRule" id="PRU00175"/>
    </source>
</evidence>
<evidence type="ECO:0000256" key="1">
    <source>
        <dbReference type="ARBA" id="ARBA00022723"/>
    </source>
</evidence>
<keyword evidence="3" id="KW-0862">Zinc</keyword>
<dbReference type="PRINTS" id="PR01407">
    <property type="entry name" value="BUTYPHLNCDUF"/>
</dbReference>
<sequence length="288" mass="32024">MAEHFKEVGRCLMCLSHLETPMYLKCGYVCCLRCLDSLQREPDGEGLLCPSCSTISRKKDIKPSTQLGRLIAKVKELEPQLEAVLRMNPKILRFQADVTLDVSTANDYLVISEDLRSVYCGCFRQNQRCRPERFNYALCVLGSPGFSSGRHYWEVDVGISKEWDVGVCRDSANRQGPILLSSEFGFWTVGLRKDFFQAGTMPVSVLSVSPRLRRVGVFLDMNFGTVSFYHVSDGSHIFTFTKIPAAETLRPFFAPADPNMDGRGGALRICPVVKPGTASCPGDSGQDI</sequence>
<evidence type="ECO:0000259" key="6">
    <source>
        <dbReference type="PROSITE" id="PS50188"/>
    </source>
</evidence>
<dbReference type="SUPFAM" id="SSF57850">
    <property type="entry name" value="RING/U-box"/>
    <property type="match status" value="1"/>
</dbReference>
<dbReference type="InterPro" id="IPR001870">
    <property type="entry name" value="B30.2/SPRY"/>
</dbReference>
<dbReference type="InterPro" id="IPR037960">
    <property type="entry name" value="SPRY/PRY_RFPL"/>
</dbReference>
<dbReference type="InterPro" id="IPR013083">
    <property type="entry name" value="Znf_RING/FYVE/PHD"/>
</dbReference>
<feature type="non-terminal residue" evidence="7">
    <location>
        <position position="1"/>
    </location>
</feature>
<name>A0A6G1B792_CROCR</name>
<dbReference type="Proteomes" id="UP000475037">
    <property type="component" value="Unassembled WGS sequence"/>
</dbReference>
<dbReference type="PROSITE" id="PS50188">
    <property type="entry name" value="B302_SPRY"/>
    <property type="match status" value="1"/>
</dbReference>
<feature type="domain" description="RING-type" evidence="5">
    <location>
        <begin position="11"/>
        <end position="53"/>
    </location>
</feature>
<keyword evidence="8" id="KW-1185">Reference proteome</keyword>
<evidence type="ECO:0000259" key="5">
    <source>
        <dbReference type="PROSITE" id="PS50089"/>
    </source>
</evidence>
<dbReference type="InterPro" id="IPR022723">
    <property type="entry name" value="RDM_domain_RFPL"/>
</dbReference>
<accession>A0A6G1B792</accession>
<keyword evidence="1" id="KW-0479">Metal-binding</keyword>
<dbReference type="InterPro" id="IPR043136">
    <property type="entry name" value="B30.2/SPRY_sf"/>
</dbReference>
<dbReference type="AlphaFoldDB" id="A0A6G1B792"/>
<dbReference type="Pfam" id="PF00622">
    <property type="entry name" value="SPRY"/>
    <property type="match status" value="1"/>
</dbReference>
<feature type="non-terminal residue" evidence="7">
    <location>
        <position position="288"/>
    </location>
</feature>